<dbReference type="STRING" id="15368.I1GW84"/>
<evidence type="ECO:0000256" key="1">
    <source>
        <dbReference type="SAM" id="MobiDB-lite"/>
    </source>
</evidence>
<dbReference type="EMBL" id="CM000880">
    <property type="protein sequence ID" value="KQK17172.1"/>
    <property type="molecule type" value="Genomic_DNA"/>
</dbReference>
<dbReference type="HOGENOM" id="CLU_076219_2_0_1"/>
<dbReference type="eggNOG" id="ENOG502S1IY">
    <property type="taxonomic scope" value="Eukaryota"/>
</dbReference>
<evidence type="ECO:0000313" key="4">
    <source>
        <dbReference type="EnsemblPlants" id="KQK17172"/>
    </source>
</evidence>
<gene>
    <name evidence="4" type="primary">LOC106865853</name>
    <name evidence="3" type="ORF">BRADI_1g32850v3</name>
</gene>
<dbReference type="PROSITE" id="PS50108">
    <property type="entry name" value="CRIB"/>
    <property type="match status" value="1"/>
</dbReference>
<evidence type="ECO:0000259" key="2">
    <source>
        <dbReference type="PROSITE" id="PS50108"/>
    </source>
</evidence>
<dbReference type="KEGG" id="bdi:106865853"/>
<dbReference type="RefSeq" id="XP_014752497.1">
    <property type="nucleotide sequence ID" value="XM_014897011.2"/>
</dbReference>
<dbReference type="Proteomes" id="UP000008810">
    <property type="component" value="Chromosome 1"/>
</dbReference>
<feature type="compositionally biased region" description="Basic residues" evidence="1">
    <location>
        <begin position="125"/>
        <end position="134"/>
    </location>
</feature>
<reference evidence="3 4" key="1">
    <citation type="journal article" date="2010" name="Nature">
        <title>Genome sequencing and analysis of the model grass Brachypodium distachyon.</title>
        <authorList>
            <consortium name="International Brachypodium Initiative"/>
        </authorList>
    </citation>
    <scope>NUCLEOTIDE SEQUENCE [LARGE SCALE GENOMIC DNA]</scope>
    <source>
        <strain evidence="3 4">Bd21</strain>
    </source>
</reference>
<dbReference type="CDD" id="cd00132">
    <property type="entry name" value="CRIB"/>
    <property type="match status" value="1"/>
</dbReference>
<dbReference type="OMA" id="ATACGDF"/>
<dbReference type="EnsemblPlants" id="KQK17172">
    <property type="protein sequence ID" value="KQK17172"/>
    <property type="gene ID" value="BRADI_1g32850v3"/>
</dbReference>
<reference evidence="4" key="3">
    <citation type="submission" date="2018-08" db="UniProtKB">
        <authorList>
            <consortium name="EnsemblPlants"/>
        </authorList>
    </citation>
    <scope>IDENTIFICATION</scope>
    <source>
        <strain evidence="4">cv. Bd21</strain>
    </source>
</reference>
<dbReference type="OrthoDB" id="4206278at2759"/>
<feature type="domain" description="CRIB" evidence="2">
    <location>
        <begin position="30"/>
        <end position="43"/>
    </location>
</feature>
<dbReference type="PANTHER" id="PTHR47846">
    <property type="entry name" value="OS06G0681300 PROTEIN-RELATED"/>
    <property type="match status" value="1"/>
</dbReference>
<dbReference type="InterPro" id="IPR000095">
    <property type="entry name" value="CRIB_dom"/>
</dbReference>
<reference evidence="3" key="2">
    <citation type="submission" date="2017-06" db="EMBL/GenBank/DDBJ databases">
        <title>WGS assembly of Brachypodium distachyon.</title>
        <authorList>
            <consortium name="The International Brachypodium Initiative"/>
            <person name="Lucas S."/>
            <person name="Harmon-Smith M."/>
            <person name="Lail K."/>
            <person name="Tice H."/>
            <person name="Grimwood J."/>
            <person name="Bruce D."/>
            <person name="Barry K."/>
            <person name="Shu S."/>
            <person name="Lindquist E."/>
            <person name="Wang M."/>
            <person name="Pitluck S."/>
            <person name="Vogel J.P."/>
            <person name="Garvin D.F."/>
            <person name="Mockler T.C."/>
            <person name="Schmutz J."/>
            <person name="Rokhsar D."/>
            <person name="Bevan M.W."/>
        </authorList>
    </citation>
    <scope>NUCLEOTIDE SEQUENCE</scope>
    <source>
        <strain evidence="3">Bd21</strain>
    </source>
</reference>
<accession>I1GW84</accession>
<name>I1GW84_BRADI</name>
<sequence length="172" mass="18518">MAMTMKSFFKGLKTISQIFAHREHEMEMEIGNPTDVRHLSHVGLGTADACPSWMSEYRGMDQELSAGSVVQSRHTSWASLDFEQTPRATTTLPVEEQLYPADSSGAGQDPAAGAPNKNPPPHTTTTRKRNRKASRASSSSSSFATALGDLSEPHPHGHGPAPLRTASCRASC</sequence>
<dbReference type="PANTHER" id="PTHR47846:SF1">
    <property type="entry name" value="OS06G0681300 PROTEIN"/>
    <property type="match status" value="1"/>
</dbReference>
<feature type="region of interest" description="Disordered" evidence="1">
    <location>
        <begin position="81"/>
        <end position="172"/>
    </location>
</feature>
<evidence type="ECO:0000313" key="3">
    <source>
        <dbReference type="EMBL" id="KQK17172.1"/>
    </source>
</evidence>
<dbReference type="GeneID" id="106865853"/>
<organism evidence="4">
    <name type="scientific">Brachypodium distachyon</name>
    <name type="common">Purple false brome</name>
    <name type="synonym">Trachynia distachya</name>
    <dbReference type="NCBI Taxonomy" id="15368"/>
    <lineage>
        <taxon>Eukaryota</taxon>
        <taxon>Viridiplantae</taxon>
        <taxon>Streptophyta</taxon>
        <taxon>Embryophyta</taxon>
        <taxon>Tracheophyta</taxon>
        <taxon>Spermatophyta</taxon>
        <taxon>Magnoliopsida</taxon>
        <taxon>Liliopsida</taxon>
        <taxon>Poales</taxon>
        <taxon>Poaceae</taxon>
        <taxon>BOP clade</taxon>
        <taxon>Pooideae</taxon>
        <taxon>Stipodae</taxon>
        <taxon>Brachypodieae</taxon>
        <taxon>Brachypodium</taxon>
    </lineage>
</organism>
<evidence type="ECO:0000313" key="5">
    <source>
        <dbReference type="Proteomes" id="UP000008810"/>
    </source>
</evidence>
<protein>
    <recommendedName>
        <fullName evidence="2">CRIB domain-containing protein</fullName>
    </recommendedName>
</protein>
<dbReference type="Gramene" id="KQK17172">
    <property type="protein sequence ID" value="KQK17172"/>
    <property type="gene ID" value="BRADI_1g32850v3"/>
</dbReference>
<proteinExistence type="predicted"/>
<dbReference type="AlphaFoldDB" id="I1GW84"/>
<keyword evidence="5" id="KW-1185">Reference proteome</keyword>